<evidence type="ECO:0000313" key="4">
    <source>
        <dbReference type="Proteomes" id="UP000178977"/>
    </source>
</evidence>
<protein>
    <submittedName>
        <fullName evidence="3">Uncharacterized protein</fullName>
    </submittedName>
</protein>
<dbReference type="Proteomes" id="UP000178977">
    <property type="component" value="Unassembled WGS sequence"/>
</dbReference>
<evidence type="ECO:0000256" key="2">
    <source>
        <dbReference type="SAM" id="MobiDB-lite"/>
    </source>
</evidence>
<proteinExistence type="predicted"/>
<evidence type="ECO:0000256" key="1">
    <source>
        <dbReference type="SAM" id="Coils"/>
    </source>
</evidence>
<feature type="coiled-coil region" evidence="1">
    <location>
        <begin position="48"/>
        <end position="75"/>
    </location>
</feature>
<feature type="region of interest" description="Disordered" evidence="2">
    <location>
        <begin position="1"/>
        <end position="31"/>
    </location>
</feature>
<gene>
    <name evidence="3" type="ORF">A3A44_00075</name>
</gene>
<reference evidence="3 4" key="1">
    <citation type="journal article" date="2016" name="Nat. Commun.">
        <title>Thousands of microbial genomes shed light on interconnected biogeochemical processes in an aquifer system.</title>
        <authorList>
            <person name="Anantharaman K."/>
            <person name="Brown C.T."/>
            <person name="Hug L.A."/>
            <person name="Sharon I."/>
            <person name="Castelle C.J."/>
            <person name="Probst A.J."/>
            <person name="Thomas B.C."/>
            <person name="Singh A."/>
            <person name="Wilkins M.J."/>
            <person name="Karaoz U."/>
            <person name="Brodie E.L."/>
            <person name="Williams K.H."/>
            <person name="Hubbard S.S."/>
            <person name="Banfield J.F."/>
        </authorList>
    </citation>
    <scope>NUCLEOTIDE SEQUENCE [LARGE SCALE GENOMIC DNA]</scope>
</reference>
<dbReference type="AlphaFoldDB" id="A0A1G2LBD2"/>
<keyword evidence="1" id="KW-0175">Coiled coil</keyword>
<feature type="coiled-coil region" evidence="1">
    <location>
        <begin position="289"/>
        <end position="316"/>
    </location>
</feature>
<accession>A0A1G2LBD2</accession>
<evidence type="ECO:0000313" key="3">
    <source>
        <dbReference type="EMBL" id="OHA08943.1"/>
    </source>
</evidence>
<feature type="compositionally biased region" description="Basic and acidic residues" evidence="2">
    <location>
        <begin position="405"/>
        <end position="419"/>
    </location>
</feature>
<organism evidence="3 4">
    <name type="scientific">Candidatus Sungbacteria bacterium RIFCSPLOWO2_01_FULL_60_25</name>
    <dbReference type="NCBI Taxonomy" id="1802281"/>
    <lineage>
        <taxon>Bacteria</taxon>
        <taxon>Candidatus Sungiibacteriota</taxon>
    </lineage>
</organism>
<comment type="caution">
    <text evidence="3">The sequence shown here is derived from an EMBL/GenBank/DDBJ whole genome shotgun (WGS) entry which is preliminary data.</text>
</comment>
<name>A0A1G2LBD2_9BACT</name>
<dbReference type="STRING" id="1802281.A3A44_00075"/>
<sequence>MVTHAGSDPAMPRPDADAPEPEEGSAAEGGAVKAEAIAADREGQKKTLAEIRTFNQEIEARLRELERAREAETAGKLATHDDLLQEARETPQLLDAARSELERLEILAQRGVLSQPEDLTQLEKARKLVGAVEERQRKIDQEIERLLADPTLNARLHEAAEKQNREVEFEGITEKELPQLQQEVRLIPEEITRAEREVSWRRKDLNGAATEVNLAGRAVYALGAGMIEKLERLKTFDEYGYDFRNAIDHRTSWEESIANVQAIRGGMGWFRGKEKAAADEFLLKVPSLLAALRKKESEAEQKRNDLEKTTEELLARISKQYGDILFRAHLIDERVESLKLLTRIGAVERMRYALHELMDRTAQRRVSGSGQGAREQPWAADENDILVQIYRDVREQAGQILGDRIQQDKGQKERIRGDGDDGSGAQDAA</sequence>
<dbReference type="EMBL" id="MHQT01000033">
    <property type="protein sequence ID" value="OHA08943.1"/>
    <property type="molecule type" value="Genomic_DNA"/>
</dbReference>
<feature type="region of interest" description="Disordered" evidence="2">
    <location>
        <begin position="400"/>
        <end position="429"/>
    </location>
</feature>